<dbReference type="AlphaFoldDB" id="A0A232LRD4"/>
<dbReference type="OrthoDB" id="2787676at2759"/>
<organism evidence="1 2">
    <name type="scientific">Elaphomyces granulatus</name>
    <dbReference type="NCBI Taxonomy" id="519963"/>
    <lineage>
        <taxon>Eukaryota</taxon>
        <taxon>Fungi</taxon>
        <taxon>Dikarya</taxon>
        <taxon>Ascomycota</taxon>
        <taxon>Pezizomycotina</taxon>
        <taxon>Eurotiomycetes</taxon>
        <taxon>Eurotiomycetidae</taxon>
        <taxon>Eurotiales</taxon>
        <taxon>Elaphomycetaceae</taxon>
        <taxon>Elaphomyces</taxon>
    </lineage>
</organism>
<name>A0A232LRD4_9EURO</name>
<comment type="caution">
    <text evidence="1">The sequence shown here is derived from an EMBL/GenBank/DDBJ whole genome shotgun (WGS) entry which is preliminary data.</text>
</comment>
<gene>
    <name evidence="1" type="ORF">Egran_05511</name>
</gene>
<evidence type="ECO:0000313" key="1">
    <source>
        <dbReference type="EMBL" id="OXV06723.1"/>
    </source>
</evidence>
<sequence length="123" mass="13710">MSALVQKIMIAVEFAAVKPAILKKFFTPTVAVGKTIWPKPQTDMFNFGVRWEYGGTFTDFDGKQYHNYRIQPDVGKVHPAIQKWCDDHGVQKAIATMNVPAGTAPNPKVFEEAAKEALKRVTS</sequence>
<protein>
    <submittedName>
        <fullName evidence="1">Uncharacterized protein</fullName>
    </submittedName>
</protein>
<dbReference type="EMBL" id="NPHW01005479">
    <property type="protein sequence ID" value="OXV06723.1"/>
    <property type="molecule type" value="Genomic_DNA"/>
</dbReference>
<reference evidence="1 2" key="1">
    <citation type="journal article" date="2015" name="Environ. Microbiol.">
        <title>Metagenome sequence of Elaphomyces granulatus from sporocarp tissue reveals Ascomycota ectomycorrhizal fingerprints of genome expansion and a Proteobacteria-rich microbiome.</title>
        <authorList>
            <person name="Quandt C.A."/>
            <person name="Kohler A."/>
            <person name="Hesse C.N."/>
            <person name="Sharpton T.J."/>
            <person name="Martin F."/>
            <person name="Spatafora J.W."/>
        </authorList>
    </citation>
    <scope>NUCLEOTIDE SEQUENCE [LARGE SCALE GENOMIC DNA]</scope>
    <source>
        <strain evidence="1 2">OSC145934</strain>
    </source>
</reference>
<keyword evidence="2" id="KW-1185">Reference proteome</keyword>
<dbReference type="Proteomes" id="UP000243515">
    <property type="component" value="Unassembled WGS sequence"/>
</dbReference>
<accession>A0A232LRD4</accession>
<evidence type="ECO:0000313" key="2">
    <source>
        <dbReference type="Proteomes" id="UP000243515"/>
    </source>
</evidence>
<proteinExistence type="predicted"/>